<organism evidence="4 5">
    <name type="scientific">Asbolus verrucosus</name>
    <name type="common">Desert ironclad beetle</name>
    <dbReference type="NCBI Taxonomy" id="1661398"/>
    <lineage>
        <taxon>Eukaryota</taxon>
        <taxon>Metazoa</taxon>
        <taxon>Ecdysozoa</taxon>
        <taxon>Arthropoda</taxon>
        <taxon>Hexapoda</taxon>
        <taxon>Insecta</taxon>
        <taxon>Pterygota</taxon>
        <taxon>Neoptera</taxon>
        <taxon>Endopterygota</taxon>
        <taxon>Coleoptera</taxon>
        <taxon>Polyphaga</taxon>
        <taxon>Cucujiformia</taxon>
        <taxon>Tenebrionidae</taxon>
        <taxon>Pimeliinae</taxon>
        <taxon>Asbolus</taxon>
    </lineage>
</organism>
<dbReference type="GO" id="GO:0003676">
    <property type="term" value="F:nucleic acid binding"/>
    <property type="evidence" value="ECO:0007669"/>
    <property type="project" value="InterPro"/>
</dbReference>
<comment type="caution">
    <text evidence="4">The sequence shown here is derived from an EMBL/GenBank/DDBJ whole genome shotgun (WGS) entry which is preliminary data.</text>
</comment>
<sequence length="257" mass="29817">MFINTVELVVHQQEWSEQETVRILEMKLKDRAKEYYLALRPHERPKSVADLRTWLKRIFSKTVNKDGKRELANCIRSPDETLGAYVQRIKILANRIFPGDSLTEPERHHRDRMMVAQFLQLANEILRTGDFYNVDDALDVAEKYEVIIGRRMVENPYDNVRAPIRAVNTKRPRPNIRPQSSQRIEKPKSTTTPLLDGKTIKFPAMARRCFRCGEKGHIKAGCCNPQCQICFLCGMMDNHFMRDCSLNSQQASTKPPN</sequence>
<evidence type="ECO:0000313" key="5">
    <source>
        <dbReference type="Proteomes" id="UP000292052"/>
    </source>
</evidence>
<dbReference type="EMBL" id="QDEB01133515">
    <property type="protein sequence ID" value="RZB38803.1"/>
    <property type="molecule type" value="Genomic_DNA"/>
</dbReference>
<keyword evidence="1" id="KW-0862">Zinc</keyword>
<dbReference type="AlphaFoldDB" id="A0A482V166"/>
<name>A0A482V166_ASBVE</name>
<protein>
    <recommendedName>
        <fullName evidence="3">CCHC-type domain-containing protein</fullName>
    </recommendedName>
</protein>
<accession>A0A482V166</accession>
<proteinExistence type="predicted"/>
<evidence type="ECO:0000313" key="4">
    <source>
        <dbReference type="EMBL" id="RZB38803.1"/>
    </source>
</evidence>
<dbReference type="STRING" id="1661398.A0A482V166"/>
<dbReference type="OrthoDB" id="6772557at2759"/>
<keyword evidence="1" id="KW-0863">Zinc-finger</keyword>
<dbReference type="GO" id="GO:0008270">
    <property type="term" value="F:zinc ion binding"/>
    <property type="evidence" value="ECO:0007669"/>
    <property type="project" value="UniProtKB-KW"/>
</dbReference>
<dbReference type="Gene3D" id="4.10.60.10">
    <property type="entry name" value="Zinc finger, CCHC-type"/>
    <property type="match status" value="1"/>
</dbReference>
<keyword evidence="5" id="KW-1185">Reference proteome</keyword>
<keyword evidence="1" id="KW-0479">Metal-binding</keyword>
<dbReference type="SMART" id="SM00343">
    <property type="entry name" value="ZnF_C2HC"/>
    <property type="match status" value="2"/>
</dbReference>
<evidence type="ECO:0000256" key="1">
    <source>
        <dbReference type="PROSITE-ProRule" id="PRU00047"/>
    </source>
</evidence>
<feature type="domain" description="CCHC-type" evidence="3">
    <location>
        <begin position="207"/>
        <end position="222"/>
    </location>
</feature>
<evidence type="ECO:0000259" key="3">
    <source>
        <dbReference type="PROSITE" id="PS50158"/>
    </source>
</evidence>
<reference evidence="4 5" key="1">
    <citation type="submission" date="2017-03" db="EMBL/GenBank/DDBJ databases">
        <title>Genome of the blue death feigning beetle - Asbolus verrucosus.</title>
        <authorList>
            <person name="Rider S.D."/>
        </authorList>
    </citation>
    <scope>NUCLEOTIDE SEQUENCE [LARGE SCALE GENOMIC DNA]</scope>
    <source>
        <strain evidence="4">Butters</strain>
        <tissue evidence="4">Head and leg muscle</tissue>
    </source>
</reference>
<dbReference type="InterPro" id="IPR001878">
    <property type="entry name" value="Znf_CCHC"/>
</dbReference>
<evidence type="ECO:0000256" key="2">
    <source>
        <dbReference type="SAM" id="MobiDB-lite"/>
    </source>
</evidence>
<dbReference type="SUPFAM" id="SSF57756">
    <property type="entry name" value="Retrovirus zinc finger-like domains"/>
    <property type="match status" value="1"/>
</dbReference>
<feature type="region of interest" description="Disordered" evidence="2">
    <location>
        <begin position="170"/>
        <end position="195"/>
    </location>
</feature>
<gene>
    <name evidence="4" type="ORF">BDFB_012779</name>
</gene>
<dbReference type="Proteomes" id="UP000292052">
    <property type="component" value="Unassembled WGS sequence"/>
</dbReference>
<dbReference type="InterPro" id="IPR036875">
    <property type="entry name" value="Znf_CCHC_sf"/>
</dbReference>
<dbReference type="PROSITE" id="PS50158">
    <property type="entry name" value="ZF_CCHC"/>
    <property type="match status" value="1"/>
</dbReference>